<keyword evidence="4" id="KW-1185">Reference proteome</keyword>
<dbReference type="GO" id="GO:0005737">
    <property type="term" value="C:cytoplasm"/>
    <property type="evidence" value="ECO:0007669"/>
    <property type="project" value="TreeGrafter"/>
</dbReference>
<dbReference type="GO" id="GO:0006457">
    <property type="term" value="P:protein folding"/>
    <property type="evidence" value="ECO:0007669"/>
    <property type="project" value="TreeGrafter"/>
</dbReference>
<sequence length="174" mass="20040">MSKSNLSFFDEKRRVSKFKTDWGFWWQTVSEVHIEVNIPSNTSAKDIKVKVNPKFISCTVKGNVIFEGELPRPVYADELIWTIEEGNLCILLAKADHCVKDDMWESLLANGQYKPDPLTLHETRKNLDLERFQIENPGLDFSGAKLSKNYDKLPGWSNDRLMELQAQSQNQASF</sequence>
<dbReference type="VEuPathDB" id="VectorBase:PHUM247960"/>
<evidence type="ECO:0000313" key="2">
    <source>
        <dbReference type="EMBL" id="EEB13573.1"/>
    </source>
</evidence>
<dbReference type="InterPro" id="IPR008978">
    <property type="entry name" value="HSP20-like_chaperone"/>
</dbReference>
<accession>E0VJL7</accession>
<evidence type="ECO:0000259" key="1">
    <source>
        <dbReference type="PROSITE" id="PS51203"/>
    </source>
</evidence>
<organism>
    <name type="scientific">Pediculus humanus subsp. corporis</name>
    <name type="common">Body louse</name>
    <dbReference type="NCBI Taxonomy" id="121224"/>
    <lineage>
        <taxon>Eukaryota</taxon>
        <taxon>Metazoa</taxon>
        <taxon>Ecdysozoa</taxon>
        <taxon>Arthropoda</taxon>
        <taxon>Hexapoda</taxon>
        <taxon>Insecta</taxon>
        <taxon>Pterygota</taxon>
        <taxon>Neoptera</taxon>
        <taxon>Paraneoptera</taxon>
        <taxon>Psocodea</taxon>
        <taxon>Troctomorpha</taxon>
        <taxon>Phthiraptera</taxon>
        <taxon>Anoplura</taxon>
        <taxon>Pediculidae</taxon>
        <taxon>Pediculus</taxon>
    </lineage>
</organism>
<dbReference type="Pfam" id="PF04969">
    <property type="entry name" value="CS"/>
    <property type="match status" value="1"/>
</dbReference>
<protein>
    <submittedName>
        <fullName evidence="2 3">NudC domain-containing protein, putative</fullName>
    </submittedName>
</protein>
<dbReference type="InParanoid" id="E0VJL7"/>
<dbReference type="SUPFAM" id="SSF49764">
    <property type="entry name" value="HSP20-like chaperones"/>
    <property type="match status" value="1"/>
</dbReference>
<dbReference type="OMA" id="RDVECSL"/>
<dbReference type="CTD" id="8238758"/>
<proteinExistence type="predicted"/>
<dbReference type="EMBL" id="AAZO01002874">
    <property type="status" value="NOT_ANNOTATED_CDS"/>
    <property type="molecule type" value="Genomic_DNA"/>
</dbReference>
<name>E0VJL7_PEDHC</name>
<dbReference type="STRING" id="121224.E0VJL7"/>
<dbReference type="PANTHER" id="PTHR12356">
    <property type="entry name" value="NUCLEAR MOVEMENT PROTEIN NUDC"/>
    <property type="match status" value="1"/>
</dbReference>
<reference evidence="3" key="3">
    <citation type="submission" date="2021-02" db="UniProtKB">
        <authorList>
            <consortium name="EnsemblMetazoa"/>
        </authorList>
    </citation>
    <scope>IDENTIFICATION</scope>
    <source>
        <strain evidence="3">USDA</strain>
    </source>
</reference>
<dbReference type="RefSeq" id="XP_002426311.1">
    <property type="nucleotide sequence ID" value="XM_002426266.1"/>
</dbReference>
<feature type="domain" description="CS" evidence="1">
    <location>
        <begin position="18"/>
        <end position="108"/>
    </location>
</feature>
<dbReference type="PANTHER" id="PTHR12356:SF18">
    <property type="entry name" value="NUDC DOMAIN-CONTAINING PROTEIN 2"/>
    <property type="match status" value="1"/>
</dbReference>
<dbReference type="EnsemblMetazoa" id="PHUM247960-RA">
    <property type="protein sequence ID" value="PHUM247960-PA"/>
    <property type="gene ID" value="PHUM247960"/>
</dbReference>
<evidence type="ECO:0000313" key="4">
    <source>
        <dbReference type="Proteomes" id="UP000009046"/>
    </source>
</evidence>
<dbReference type="InterPro" id="IPR037898">
    <property type="entry name" value="NudC_fam"/>
</dbReference>
<dbReference type="HOGENOM" id="CLU_113495_1_0_1"/>
<dbReference type="KEGG" id="phu:Phum_PHUM247960"/>
<dbReference type="EMBL" id="DS235226">
    <property type="protein sequence ID" value="EEB13573.1"/>
    <property type="molecule type" value="Genomic_DNA"/>
</dbReference>
<dbReference type="GeneID" id="8238758"/>
<reference evidence="2" key="2">
    <citation type="submission" date="2007-04" db="EMBL/GenBank/DDBJ databases">
        <title>The genome of the human body louse.</title>
        <authorList>
            <consortium name="The Human Body Louse Genome Consortium"/>
            <person name="Kirkness E."/>
            <person name="Walenz B."/>
            <person name="Hass B."/>
            <person name="Bruggner R."/>
            <person name="Strausberg R."/>
        </authorList>
    </citation>
    <scope>NUCLEOTIDE SEQUENCE</scope>
    <source>
        <strain evidence="2">USDA</strain>
    </source>
</reference>
<dbReference type="Proteomes" id="UP000009046">
    <property type="component" value="Unassembled WGS sequence"/>
</dbReference>
<gene>
    <name evidence="3" type="primary">8238758</name>
    <name evidence="2" type="ORF">Phum_PHUM247960</name>
</gene>
<dbReference type="Gene3D" id="1.20.5.740">
    <property type="entry name" value="Single helix bin"/>
    <property type="match status" value="1"/>
</dbReference>
<dbReference type="GO" id="GO:0051082">
    <property type="term" value="F:unfolded protein binding"/>
    <property type="evidence" value="ECO:0007669"/>
    <property type="project" value="TreeGrafter"/>
</dbReference>
<dbReference type="AlphaFoldDB" id="E0VJL7"/>
<dbReference type="Gene3D" id="2.60.40.790">
    <property type="match status" value="1"/>
</dbReference>
<dbReference type="eggNOG" id="KOG2265">
    <property type="taxonomic scope" value="Eukaryota"/>
</dbReference>
<dbReference type="InterPro" id="IPR007052">
    <property type="entry name" value="CS_dom"/>
</dbReference>
<dbReference type="OrthoDB" id="515366at2759"/>
<evidence type="ECO:0000313" key="3">
    <source>
        <dbReference type="EnsemblMetazoa" id="PHUM247960-PA"/>
    </source>
</evidence>
<reference evidence="2" key="1">
    <citation type="submission" date="2007-04" db="EMBL/GenBank/DDBJ databases">
        <title>Annotation of Pediculus humanus corporis strain USDA.</title>
        <authorList>
            <person name="Kirkness E."/>
            <person name="Hannick L."/>
            <person name="Hass B."/>
            <person name="Bruggner R."/>
            <person name="Lawson D."/>
            <person name="Bidwell S."/>
            <person name="Joardar V."/>
            <person name="Caler E."/>
            <person name="Walenz B."/>
            <person name="Inman J."/>
            <person name="Schobel S."/>
            <person name="Galinsky K."/>
            <person name="Amedeo P."/>
            <person name="Strausberg R."/>
        </authorList>
    </citation>
    <scope>NUCLEOTIDE SEQUENCE</scope>
    <source>
        <strain evidence="2">USDA</strain>
    </source>
</reference>
<dbReference type="PROSITE" id="PS51203">
    <property type="entry name" value="CS"/>
    <property type="match status" value="1"/>
</dbReference>